<keyword evidence="2" id="KW-1185">Reference proteome</keyword>
<dbReference type="EMBL" id="JAPJZI010000001">
    <property type="protein sequence ID" value="MDA5400337.1"/>
    <property type="molecule type" value="Genomic_DNA"/>
</dbReference>
<evidence type="ECO:0000313" key="2">
    <source>
        <dbReference type="Proteomes" id="UP001151234"/>
    </source>
</evidence>
<comment type="caution">
    <text evidence="1">The sequence shown here is derived from an EMBL/GenBank/DDBJ whole genome shotgun (WGS) entry which is preliminary data.</text>
</comment>
<sequence length="58" mass="6455">MYFGSLPDAGCITFFYNGGGAANRVSSRMRERIKIFAACPDETAYRARTMALLTNWNA</sequence>
<proteinExistence type="predicted"/>
<dbReference type="Proteomes" id="UP001151234">
    <property type="component" value="Unassembled WGS sequence"/>
</dbReference>
<dbReference type="RefSeq" id="WP_267991806.1">
    <property type="nucleotide sequence ID" value="NZ_JAPJZI010000001.1"/>
</dbReference>
<reference evidence="1" key="1">
    <citation type="submission" date="2022-11" db="EMBL/GenBank/DDBJ databases">
        <title>Draft genome sequence of Hoeflea poritis E7-10 and Hoeflea prorocentri PM5-8, separated from scleractinian coral Porites lutea and marine dinoflagellate.</title>
        <authorList>
            <person name="Zhang G."/>
            <person name="Wei Q."/>
            <person name="Cai L."/>
        </authorList>
    </citation>
    <scope>NUCLEOTIDE SEQUENCE</scope>
    <source>
        <strain evidence="1">PM5-8</strain>
    </source>
</reference>
<evidence type="ECO:0000313" key="1">
    <source>
        <dbReference type="EMBL" id="MDA5400337.1"/>
    </source>
</evidence>
<dbReference type="AlphaFoldDB" id="A0A9X3UL29"/>
<protein>
    <submittedName>
        <fullName evidence="1">Uncharacterized protein</fullName>
    </submittedName>
</protein>
<gene>
    <name evidence="1" type="ORF">OQ273_17300</name>
</gene>
<accession>A0A9X3UL29</accession>
<name>A0A9X3UL29_9HYPH</name>
<organism evidence="1 2">
    <name type="scientific">Hoeflea prorocentri</name>
    <dbReference type="NCBI Taxonomy" id="1922333"/>
    <lineage>
        <taxon>Bacteria</taxon>
        <taxon>Pseudomonadati</taxon>
        <taxon>Pseudomonadota</taxon>
        <taxon>Alphaproteobacteria</taxon>
        <taxon>Hyphomicrobiales</taxon>
        <taxon>Rhizobiaceae</taxon>
        <taxon>Hoeflea</taxon>
    </lineage>
</organism>